<proteinExistence type="inferred from homology"/>
<reference evidence="4 5" key="1">
    <citation type="submission" date="2016-10" db="EMBL/GenBank/DDBJ databases">
        <title>Draft genome sequence of Methylobacterium extorquens CP3, a seed endophyte of Crotalaria pumila with plant growth-promoting and metal tolerance properties.</title>
        <authorList>
            <person name="Sanchez-Lopez A.S."/>
            <person name="Van Hamme J.D."/>
            <person name="Thijs S."/>
            <person name="Mcammond B.M."/>
            <person name="Stevens V."/>
            <person name="Gonzalez-Chavez M.D.C."/>
            <person name="Vangronsveld J."/>
        </authorList>
    </citation>
    <scope>NUCLEOTIDE SEQUENCE [LARGE SCALE GENOMIC DNA]</scope>
    <source>
        <strain evidence="4 5">CP3</strain>
    </source>
</reference>
<evidence type="ECO:0000256" key="2">
    <source>
        <dbReference type="ARBA" id="ARBA00022649"/>
    </source>
</evidence>
<dbReference type="EMBL" id="MNAO01000161">
    <property type="protein sequence ID" value="OHV16126.1"/>
    <property type="molecule type" value="Genomic_DNA"/>
</dbReference>
<evidence type="ECO:0000313" key="4">
    <source>
        <dbReference type="EMBL" id="OHV16126.1"/>
    </source>
</evidence>
<keyword evidence="2" id="KW-1277">Toxin-antitoxin system</keyword>
<dbReference type="AlphaFoldDB" id="A0A1S1P4W5"/>
<comment type="caution">
    <text evidence="4">The sequence shown here is derived from an EMBL/GenBank/DDBJ whole genome shotgun (WGS) entry which is preliminary data.</text>
</comment>
<comment type="similarity">
    <text evidence="1 3">Belongs to the RelE toxin family.</text>
</comment>
<name>A0A1S1P4W5_METEX</name>
<dbReference type="InterPro" id="IPR051803">
    <property type="entry name" value="TA_system_RelE-like_toxin"/>
</dbReference>
<dbReference type="InterPro" id="IPR028344">
    <property type="entry name" value="ParE1/4"/>
</dbReference>
<dbReference type="Pfam" id="PF05016">
    <property type="entry name" value="ParE_toxin"/>
    <property type="match status" value="1"/>
</dbReference>
<accession>A0A1S1P4W5</accession>
<evidence type="ECO:0000256" key="1">
    <source>
        <dbReference type="ARBA" id="ARBA00006226"/>
    </source>
</evidence>
<dbReference type="Proteomes" id="UP000180215">
    <property type="component" value="Unassembled WGS sequence"/>
</dbReference>
<dbReference type="InterPro" id="IPR007712">
    <property type="entry name" value="RelE/ParE_toxin"/>
</dbReference>
<gene>
    <name evidence="4" type="ORF">BK022_14155</name>
</gene>
<dbReference type="PANTHER" id="PTHR33755">
    <property type="entry name" value="TOXIN PARE1-RELATED"/>
    <property type="match status" value="1"/>
</dbReference>
<dbReference type="PIRSF" id="PIRSF029218">
    <property type="entry name" value="ParE"/>
    <property type="match status" value="1"/>
</dbReference>
<evidence type="ECO:0000256" key="3">
    <source>
        <dbReference type="PIRNR" id="PIRNR029218"/>
    </source>
</evidence>
<sequence>MSVRLSPRARGDLSRIWDDSAERWGADQADSYIRLLAGGFERLAEDPARGLRADEIRKGYFRLSVGSHVLFYRLGAEGGIEVIRILHGRMDFKRHL</sequence>
<dbReference type="InterPro" id="IPR035093">
    <property type="entry name" value="RelE/ParE_toxin_dom_sf"/>
</dbReference>
<evidence type="ECO:0000313" key="5">
    <source>
        <dbReference type="Proteomes" id="UP000180215"/>
    </source>
</evidence>
<dbReference type="PANTHER" id="PTHR33755:SF9">
    <property type="entry name" value="TOXIN PARE1"/>
    <property type="match status" value="1"/>
</dbReference>
<dbReference type="Gene3D" id="3.30.2310.20">
    <property type="entry name" value="RelE-like"/>
    <property type="match status" value="1"/>
</dbReference>
<protein>
    <recommendedName>
        <fullName evidence="3">Toxin</fullName>
    </recommendedName>
</protein>
<organism evidence="4 5">
    <name type="scientific">Methylorubrum extorquens</name>
    <name type="common">Methylobacterium dichloromethanicum</name>
    <name type="synonym">Methylobacterium extorquens</name>
    <dbReference type="NCBI Taxonomy" id="408"/>
    <lineage>
        <taxon>Bacteria</taxon>
        <taxon>Pseudomonadati</taxon>
        <taxon>Pseudomonadota</taxon>
        <taxon>Alphaproteobacteria</taxon>
        <taxon>Hyphomicrobiales</taxon>
        <taxon>Methylobacteriaceae</taxon>
        <taxon>Methylorubrum</taxon>
    </lineage>
</organism>